<organism evidence="4 5">
    <name type="scientific">Candidatus Nomurabacteria bacterium CG2_30_43_9</name>
    <dbReference type="NCBI Taxonomy" id="1805283"/>
    <lineage>
        <taxon>Bacteria</taxon>
        <taxon>Candidatus Nomuraibacteriota</taxon>
    </lineage>
</organism>
<dbReference type="PANTHER" id="PTHR30580:SF0">
    <property type="entry name" value="PRIMOSOMAL PROTEIN N"/>
    <property type="match status" value="1"/>
</dbReference>
<evidence type="ECO:0000313" key="5">
    <source>
        <dbReference type="Proteomes" id="UP000182059"/>
    </source>
</evidence>
<sequence>MQIITVAPIARGALQNALTYFSKEHIEVGMVVVAPLRTREVPAIVLECREVSEERSSIRSSDYAIRKITRAKPQRIWLPTFLKAVEKTADLSAQKLGEVLLALTPKAILDAHLDGTLKEPRQDFSEKNLGGKANAKKDTMGKFKMLAFQCNTKTRYEDYQRLVRESFARHESVFVCVPTEEDVSRISAELGHGILDYTFSLHSSIAKKKIIETWKNIAKEEHAVLVVGTAQYLALPRSFKTIVLDEEQSHAWKAISRPLVDLRIFVEEYARASGSRLIIGAPILRAETHERIANSTIGEFGQISHHAREQTEIILVDPRKEEKFIRENTGRREMVLVSKELYELLEWARERRERILLMSARKGLAPVTTCSDCGTLVRCPQCETPLVVHRKESANGSSQIFVCHGCGFMRVPENNVNETCPNCKGWKLQGVGIGIDRIDDEVAKLFPKTERFILDGDRAKTRAQAKKIIEKFEKSDSGVLIATPMALPLLKSTDNTAIISIDSLFAIPDIRMSERIFALVLTLREKTTGTLLIQTRADDTTIFEQARAGDLLKFTENELAIRKAFFYPPYGTIIKITLRGKRAEVQQEMERLKTFLESYAPIVPWSIAKEPKNIFRMHMILKLAEGNWPNNELLGKLRALPMQFTIEVNPDHLL</sequence>
<dbReference type="GO" id="GO:0043138">
    <property type="term" value="F:3'-5' DNA helicase activity"/>
    <property type="evidence" value="ECO:0007669"/>
    <property type="project" value="TreeGrafter"/>
</dbReference>
<dbReference type="EMBL" id="MNYX01000045">
    <property type="protein sequence ID" value="OIP65473.1"/>
    <property type="molecule type" value="Genomic_DNA"/>
</dbReference>
<dbReference type="Gene3D" id="3.40.50.300">
    <property type="entry name" value="P-loop containing nucleotide triphosphate hydrolases"/>
    <property type="match status" value="1"/>
</dbReference>
<keyword evidence="1" id="KW-0547">Nucleotide-binding</keyword>
<dbReference type="AlphaFoldDB" id="A0A1J5FYT7"/>
<dbReference type="GO" id="GO:0006302">
    <property type="term" value="P:double-strand break repair"/>
    <property type="evidence" value="ECO:0007669"/>
    <property type="project" value="TreeGrafter"/>
</dbReference>
<evidence type="ECO:0008006" key="6">
    <source>
        <dbReference type="Google" id="ProtNLM"/>
    </source>
</evidence>
<dbReference type="GO" id="GO:0003677">
    <property type="term" value="F:DNA binding"/>
    <property type="evidence" value="ECO:0007669"/>
    <property type="project" value="UniProtKB-KW"/>
</dbReference>
<proteinExistence type="predicted"/>
<dbReference type="GO" id="GO:0006310">
    <property type="term" value="P:DNA recombination"/>
    <property type="evidence" value="ECO:0007669"/>
    <property type="project" value="TreeGrafter"/>
</dbReference>
<dbReference type="Gene3D" id="3.40.1440.60">
    <property type="entry name" value="PriA, 3(prime) DNA-binding domain"/>
    <property type="match status" value="1"/>
</dbReference>
<accession>A0A1J5FYT7</accession>
<keyword evidence="2" id="KW-0067">ATP-binding</keyword>
<comment type="caution">
    <text evidence="4">The sequence shown here is derived from an EMBL/GenBank/DDBJ whole genome shotgun (WGS) entry which is preliminary data.</text>
</comment>
<evidence type="ECO:0000256" key="1">
    <source>
        <dbReference type="ARBA" id="ARBA00022741"/>
    </source>
</evidence>
<dbReference type="PANTHER" id="PTHR30580">
    <property type="entry name" value="PRIMOSOMAL PROTEIN N"/>
    <property type="match status" value="1"/>
</dbReference>
<reference evidence="4 5" key="1">
    <citation type="journal article" date="2016" name="Environ. Microbiol.">
        <title>Genomic resolution of a cold subsurface aquifer community provides metabolic insights for novel microbes adapted to high CO concentrations.</title>
        <authorList>
            <person name="Probst A.J."/>
            <person name="Castelle C.J."/>
            <person name="Singh A."/>
            <person name="Brown C.T."/>
            <person name="Anantharaman K."/>
            <person name="Sharon I."/>
            <person name="Hug L.A."/>
            <person name="Burstein D."/>
            <person name="Emerson J.B."/>
            <person name="Thomas B.C."/>
            <person name="Banfield J.F."/>
        </authorList>
    </citation>
    <scope>NUCLEOTIDE SEQUENCE [LARGE SCALE GENOMIC DNA]</scope>
    <source>
        <strain evidence="4">CG2_30_43_9</strain>
    </source>
</reference>
<keyword evidence="3" id="KW-0238">DNA-binding</keyword>
<name>A0A1J5FYT7_9BACT</name>
<dbReference type="GO" id="GO:0005524">
    <property type="term" value="F:ATP binding"/>
    <property type="evidence" value="ECO:0007669"/>
    <property type="project" value="UniProtKB-KW"/>
</dbReference>
<gene>
    <name evidence="4" type="ORF">AUK15_01655</name>
</gene>
<protein>
    <recommendedName>
        <fullName evidence="6">Primosomal protein N</fullName>
    </recommendedName>
</protein>
<dbReference type="GO" id="GO:0006270">
    <property type="term" value="P:DNA replication initiation"/>
    <property type="evidence" value="ECO:0007669"/>
    <property type="project" value="TreeGrafter"/>
</dbReference>
<evidence type="ECO:0000256" key="2">
    <source>
        <dbReference type="ARBA" id="ARBA00022840"/>
    </source>
</evidence>
<evidence type="ECO:0000256" key="3">
    <source>
        <dbReference type="ARBA" id="ARBA00023125"/>
    </source>
</evidence>
<dbReference type="InterPro" id="IPR027417">
    <property type="entry name" value="P-loop_NTPase"/>
</dbReference>
<dbReference type="InterPro" id="IPR042115">
    <property type="entry name" value="PriA_3primeBD_sf"/>
</dbReference>
<evidence type="ECO:0000313" key="4">
    <source>
        <dbReference type="EMBL" id="OIP65473.1"/>
    </source>
</evidence>
<dbReference type="Proteomes" id="UP000182059">
    <property type="component" value="Unassembled WGS sequence"/>
</dbReference>